<gene>
    <name evidence="1" type="ORF">NF557_02120</name>
</gene>
<sequence>MRWLRRGAGKTEPRVTLVDRVGCHLCDEAAAVLDQVRATERGADWVRVDVDSSPHLLEAYDDLVPVVLVDGEPIAQWTVTQAQVRAALRRRRRRPTRR</sequence>
<dbReference type="RefSeq" id="WP_252621453.1">
    <property type="nucleotide sequence ID" value="NZ_CP099490.1"/>
</dbReference>
<dbReference type="Gene3D" id="3.40.30.10">
    <property type="entry name" value="Glutaredoxin"/>
    <property type="match status" value="1"/>
</dbReference>
<accession>A0ABY4YIX9</accession>
<organism evidence="1 2">
    <name type="scientific">Ornithinimicrobium cryptoxanthini</name>
    <dbReference type="NCBI Taxonomy" id="2934161"/>
    <lineage>
        <taxon>Bacteria</taxon>
        <taxon>Bacillati</taxon>
        <taxon>Actinomycetota</taxon>
        <taxon>Actinomycetes</taxon>
        <taxon>Micrococcales</taxon>
        <taxon>Ornithinimicrobiaceae</taxon>
        <taxon>Ornithinimicrobium</taxon>
    </lineage>
</organism>
<keyword evidence="2" id="KW-1185">Reference proteome</keyword>
<evidence type="ECO:0000313" key="2">
    <source>
        <dbReference type="Proteomes" id="UP001056535"/>
    </source>
</evidence>
<evidence type="ECO:0000313" key="1">
    <source>
        <dbReference type="EMBL" id="USQ76750.1"/>
    </source>
</evidence>
<dbReference type="Proteomes" id="UP001056535">
    <property type="component" value="Chromosome"/>
</dbReference>
<dbReference type="InterPro" id="IPR008554">
    <property type="entry name" value="Glutaredoxin-like"/>
</dbReference>
<dbReference type="InterPro" id="IPR036249">
    <property type="entry name" value="Thioredoxin-like_sf"/>
</dbReference>
<dbReference type="Pfam" id="PF05768">
    <property type="entry name" value="Glrx-like"/>
    <property type="match status" value="1"/>
</dbReference>
<dbReference type="EMBL" id="CP099490">
    <property type="protein sequence ID" value="USQ76750.1"/>
    <property type="molecule type" value="Genomic_DNA"/>
</dbReference>
<protein>
    <submittedName>
        <fullName evidence="1">Glutaredoxin family protein</fullName>
    </submittedName>
</protein>
<name>A0ABY4YIX9_9MICO</name>
<reference evidence="1" key="1">
    <citation type="submission" date="2022-06" db="EMBL/GenBank/DDBJ databases">
        <title>Ornithinimicrobium JY.X270.</title>
        <authorList>
            <person name="Huang Y."/>
        </authorList>
    </citation>
    <scope>NUCLEOTIDE SEQUENCE</scope>
    <source>
        <strain evidence="1">JY.X270</strain>
    </source>
</reference>
<dbReference type="SUPFAM" id="SSF52833">
    <property type="entry name" value="Thioredoxin-like"/>
    <property type="match status" value="1"/>
</dbReference>
<proteinExistence type="predicted"/>